<dbReference type="Proteomes" id="UP000075683">
    <property type="component" value="Unassembled WGS sequence"/>
</dbReference>
<comment type="caution">
    <text evidence="1">The sequence shown here is derived from an EMBL/GenBank/DDBJ whole genome shotgun (WGS) entry which is preliminary data.</text>
</comment>
<name>A0A150MCN0_9BACI</name>
<dbReference type="Pfam" id="PF19866">
    <property type="entry name" value="DUF6339"/>
    <property type="match status" value="1"/>
</dbReference>
<evidence type="ECO:0000313" key="1">
    <source>
        <dbReference type="EMBL" id="KYD22009.1"/>
    </source>
</evidence>
<evidence type="ECO:0000313" key="2">
    <source>
        <dbReference type="Proteomes" id="UP000075683"/>
    </source>
</evidence>
<dbReference type="STRING" id="301148.B4135_1514"/>
<dbReference type="AlphaFoldDB" id="A0A150MCN0"/>
<proteinExistence type="predicted"/>
<protein>
    <submittedName>
        <fullName evidence="1">Uncharacterized protein</fullName>
    </submittedName>
</protein>
<dbReference type="EMBL" id="LQYT01000015">
    <property type="protein sequence ID" value="KYD22009.1"/>
    <property type="molecule type" value="Genomic_DNA"/>
</dbReference>
<sequence>MDLRTNYEVYKEHYYNRDGRWFDEYLKRDNRVLESKFEFEMPKFNFDEDYSVSDRENVKIMYGALKHLPPSVAAQEKIWSCLAHTYFRDYTFYRLKKELDSKNDSRINSALFFKSGKNRSYFVHVLAKLWWVGYLTFDENNKDDPYWLTDFYCERDFTGKNIVFFSSNFTSNREITKGVLKALINLQREGVKIKREHYISAARYLNIIGGARVLDILTSGEIELMVTNRLKEQYFIHL</sequence>
<accession>A0A150MCN0</accession>
<organism evidence="1 2">
    <name type="scientific">Caldibacillus debilis</name>
    <dbReference type="NCBI Taxonomy" id="301148"/>
    <lineage>
        <taxon>Bacteria</taxon>
        <taxon>Bacillati</taxon>
        <taxon>Bacillota</taxon>
        <taxon>Bacilli</taxon>
        <taxon>Bacillales</taxon>
        <taxon>Bacillaceae</taxon>
        <taxon>Caldibacillus</taxon>
    </lineage>
</organism>
<gene>
    <name evidence="1" type="ORF">B4135_1514</name>
</gene>
<reference evidence="1 2" key="1">
    <citation type="submission" date="2016-01" db="EMBL/GenBank/DDBJ databases">
        <title>Draft Genome Sequences of Seven Thermophilic Sporeformers Isolated from Foods.</title>
        <authorList>
            <person name="Berendsen E.M."/>
            <person name="Wells-Bennik M.H."/>
            <person name="Krawcyk A.O."/>
            <person name="De Jong A."/>
            <person name="Holsappel S."/>
            <person name="Eijlander R.T."/>
            <person name="Kuipers O.P."/>
        </authorList>
    </citation>
    <scope>NUCLEOTIDE SEQUENCE [LARGE SCALE GENOMIC DNA]</scope>
    <source>
        <strain evidence="1 2">B4135</strain>
    </source>
</reference>
<dbReference type="InterPro" id="IPR045920">
    <property type="entry name" value="DUF6339"/>
</dbReference>